<gene>
    <name evidence="3" type="ORF">TRIP_B200576</name>
</gene>
<dbReference type="PANTHER" id="PTHR39452:SF1">
    <property type="entry name" value="CHEY-P PHOSPHATASE CHEX"/>
    <property type="match status" value="1"/>
</dbReference>
<feature type="domain" description="Chemotaxis phosphatase CheX-like" evidence="2">
    <location>
        <begin position="46"/>
        <end position="144"/>
    </location>
</feature>
<dbReference type="PANTHER" id="PTHR39452">
    <property type="entry name" value="CHEY-P PHOSPHATASE CHEX"/>
    <property type="match status" value="1"/>
</dbReference>
<proteinExistence type="predicted"/>
<dbReference type="CDD" id="cd17906">
    <property type="entry name" value="CheX"/>
    <property type="match status" value="1"/>
</dbReference>
<dbReference type="InterPro" id="IPR038756">
    <property type="entry name" value="CheX-like"/>
</dbReference>
<dbReference type="Pfam" id="PF13690">
    <property type="entry name" value="CheX"/>
    <property type="match status" value="1"/>
</dbReference>
<keyword evidence="1" id="KW-0145">Chemotaxis</keyword>
<dbReference type="SUPFAM" id="SSF103039">
    <property type="entry name" value="CheC-like"/>
    <property type="match status" value="1"/>
</dbReference>
<dbReference type="InterPro" id="IPR028976">
    <property type="entry name" value="CheC-like_sf"/>
</dbReference>
<name>A0A653A325_UNCDX</name>
<sequence>MSDKLKEFDLTEQIARAAKDVFSTMLTLDVNLEEAQEALEVDGDRIMGSVGFAGDVAGIVCIIVSSTFAKFLTSRMLDCELEAVEAVDDVNDVIGELCNMIGGNLKSRFCDFGLPCTLTIPSITRGTRFRMTPVRGSQRLRMHFRCEDIPWEFHLYLKAEC</sequence>
<evidence type="ECO:0000256" key="1">
    <source>
        <dbReference type="ARBA" id="ARBA00022500"/>
    </source>
</evidence>
<dbReference type="InterPro" id="IPR028051">
    <property type="entry name" value="CheX-like_dom"/>
</dbReference>
<organism evidence="3">
    <name type="scientific">Uncultured Desulfatiglans sp</name>
    <dbReference type="NCBI Taxonomy" id="1748965"/>
    <lineage>
        <taxon>Bacteria</taxon>
        <taxon>Pseudomonadati</taxon>
        <taxon>Thermodesulfobacteriota</taxon>
        <taxon>Desulfobacteria</taxon>
        <taxon>Desulfatiglandales</taxon>
        <taxon>Desulfatiglandaceae</taxon>
        <taxon>Desulfatiglans</taxon>
        <taxon>environmental samples</taxon>
    </lineage>
</organism>
<dbReference type="Gene3D" id="3.40.1550.10">
    <property type="entry name" value="CheC-like"/>
    <property type="match status" value="1"/>
</dbReference>
<dbReference type="AlphaFoldDB" id="A0A653A325"/>
<protein>
    <recommendedName>
        <fullName evidence="2">Chemotaxis phosphatase CheX-like domain-containing protein</fullName>
    </recommendedName>
</protein>
<evidence type="ECO:0000259" key="2">
    <source>
        <dbReference type="Pfam" id="PF13690"/>
    </source>
</evidence>
<reference evidence="3" key="1">
    <citation type="submission" date="2018-07" db="EMBL/GenBank/DDBJ databases">
        <authorList>
            <consortium name="Genoscope - CEA"/>
            <person name="William W."/>
        </authorList>
    </citation>
    <scope>NUCLEOTIDE SEQUENCE</scope>
    <source>
        <strain evidence="3">IK1</strain>
    </source>
</reference>
<accession>A0A653A325</accession>
<dbReference type="EMBL" id="UPXX01000013">
    <property type="protein sequence ID" value="VBB42436.1"/>
    <property type="molecule type" value="Genomic_DNA"/>
</dbReference>
<dbReference type="GO" id="GO:0006935">
    <property type="term" value="P:chemotaxis"/>
    <property type="evidence" value="ECO:0007669"/>
    <property type="project" value="UniProtKB-KW"/>
</dbReference>
<evidence type="ECO:0000313" key="3">
    <source>
        <dbReference type="EMBL" id="VBB42436.1"/>
    </source>
</evidence>